<protein>
    <submittedName>
        <fullName evidence="18">Uncharacterized protein</fullName>
    </submittedName>
</protein>
<dbReference type="InterPro" id="IPR036862">
    <property type="entry name" value="Integrase_C_dom_sf_retrovir"/>
</dbReference>
<dbReference type="CDD" id="cd01645">
    <property type="entry name" value="RT_Rtv"/>
    <property type="match status" value="1"/>
</dbReference>
<feature type="DNA-binding region" description="Integrase-type" evidence="12">
    <location>
        <begin position="813"/>
        <end position="860"/>
    </location>
</feature>
<dbReference type="InterPro" id="IPR043128">
    <property type="entry name" value="Rev_trsase/Diguanyl_cyclase"/>
</dbReference>
<dbReference type="PROSITE" id="PS50994">
    <property type="entry name" value="INTEGRASE"/>
    <property type="match status" value="1"/>
</dbReference>
<keyword evidence="11" id="KW-0862">Zinc</keyword>
<dbReference type="GO" id="GO:0035613">
    <property type="term" value="F:RNA stem-loop binding"/>
    <property type="evidence" value="ECO:0007669"/>
    <property type="project" value="TreeGrafter"/>
</dbReference>
<reference evidence="18" key="2">
    <citation type="submission" date="2025-09" db="UniProtKB">
        <authorList>
            <consortium name="Ensembl"/>
        </authorList>
    </citation>
    <scope>IDENTIFICATION</scope>
</reference>
<dbReference type="GO" id="GO:0003964">
    <property type="term" value="F:RNA-directed DNA polymerase activity"/>
    <property type="evidence" value="ECO:0007669"/>
    <property type="project" value="UniProtKB-KW"/>
</dbReference>
<evidence type="ECO:0000259" key="16">
    <source>
        <dbReference type="PROSITE" id="PS50994"/>
    </source>
</evidence>
<dbReference type="SUPFAM" id="SSF50122">
    <property type="entry name" value="DNA-binding domain of retroviral integrase"/>
    <property type="match status" value="1"/>
</dbReference>
<evidence type="ECO:0000256" key="4">
    <source>
        <dbReference type="ARBA" id="ARBA00022722"/>
    </source>
</evidence>
<keyword evidence="7" id="KW-0378">Hydrolase</keyword>
<dbReference type="AlphaFoldDB" id="A0A8B9ZQ89"/>
<dbReference type="PANTHER" id="PTHR41694:SF3">
    <property type="entry name" value="RNA-DIRECTED DNA POLYMERASE-RELATED"/>
    <property type="match status" value="1"/>
</dbReference>
<proteinExistence type="inferred from homology"/>
<keyword evidence="11" id="KW-0863">Zinc-finger</keyword>
<evidence type="ECO:0000256" key="1">
    <source>
        <dbReference type="ARBA" id="ARBA00010879"/>
    </source>
</evidence>
<dbReference type="InterPro" id="IPR002156">
    <property type="entry name" value="RNaseH_domain"/>
</dbReference>
<dbReference type="Gene3D" id="1.10.10.200">
    <property type="match status" value="1"/>
</dbReference>
<dbReference type="Gene3D" id="3.10.10.10">
    <property type="entry name" value="HIV Type 1 Reverse Transcriptase, subunit A, domain 1"/>
    <property type="match status" value="1"/>
</dbReference>
<dbReference type="PROSITE" id="PS51027">
    <property type="entry name" value="INTEGRASE_DBD"/>
    <property type="match status" value="1"/>
</dbReference>
<evidence type="ECO:0000256" key="3">
    <source>
        <dbReference type="ARBA" id="ARBA00022695"/>
    </source>
</evidence>
<feature type="domain" description="Integrase-type" evidence="13">
    <location>
        <begin position="594"/>
        <end position="635"/>
    </location>
</feature>
<dbReference type="InterPro" id="IPR003308">
    <property type="entry name" value="Integrase_Zn-bd_dom_N"/>
</dbReference>
<reference evidence="18" key="1">
    <citation type="submission" date="2025-08" db="UniProtKB">
        <authorList>
            <consortium name="Ensembl"/>
        </authorList>
    </citation>
    <scope>IDENTIFICATION</scope>
</reference>
<evidence type="ECO:0000256" key="2">
    <source>
        <dbReference type="ARBA" id="ARBA00022679"/>
    </source>
</evidence>
<keyword evidence="6" id="KW-0255">Endonuclease</keyword>
<dbReference type="Pfam" id="PF02022">
    <property type="entry name" value="Integrase_Zn"/>
    <property type="match status" value="1"/>
</dbReference>
<name>A0A8B9ZQ89_9AVES</name>
<keyword evidence="8" id="KW-0229">DNA integration</keyword>
<dbReference type="InterPro" id="IPR036397">
    <property type="entry name" value="RNaseH_sf"/>
</dbReference>
<dbReference type="InterPro" id="IPR000477">
    <property type="entry name" value="RT_dom"/>
</dbReference>
<evidence type="ECO:0000259" key="15">
    <source>
        <dbReference type="PROSITE" id="PS50879"/>
    </source>
</evidence>
<dbReference type="Pfam" id="PF00078">
    <property type="entry name" value="RVT_1"/>
    <property type="match status" value="1"/>
</dbReference>
<evidence type="ECO:0000259" key="13">
    <source>
        <dbReference type="PROSITE" id="PS50876"/>
    </source>
</evidence>
<dbReference type="InterPro" id="IPR010661">
    <property type="entry name" value="RVT_thumb"/>
</dbReference>
<evidence type="ECO:0000256" key="8">
    <source>
        <dbReference type="ARBA" id="ARBA00022908"/>
    </source>
</evidence>
<keyword evidence="4" id="KW-0540">Nuclease</keyword>
<dbReference type="InterPro" id="IPR001037">
    <property type="entry name" value="Integrase_C_retrovir"/>
</dbReference>
<keyword evidence="9" id="KW-0695">RNA-directed DNA polymerase</keyword>
<evidence type="ECO:0000256" key="12">
    <source>
        <dbReference type="PROSITE-ProRule" id="PRU00506"/>
    </source>
</evidence>
<sequence length="863" mass="97715">MAIVWTFPIPLRWKNDNPVWVEQWPLKRESLVQAHKLVKEQFQQGHLRLSTSPWNTPIFVIKKKSGKYRLLHDLRAVNKQMYDMGAVQPGLPNPAMIPEGWYLLIVDLKDCFFTIALHENDRHRFAFTLPAINREGPDQRFEWPVLPQGMRNSPTLCQLYVDDALQPLRRKWSGTIIYHYMDDILLAQSTPFSSQQKDELTEQLKQRGLVVAPEKVQETSPWKYLGWHITDATIQPQKLTIQSDLKTLNDAQKLMGDLQWIRPVVGIPNELLNQLRPLLRGTDPAAPIQLTDQQKQVLQLIASMITTRATHRRVEGAPLDLTIMCGPQYLMGAITQQKIKTGEKQGETVVLEWLAPPLQPRRTIQEKITTLAELIKKGRSRILQIDGVPPNTIWLPIRSSDLEWYIQNSEELQTALLQDGATLIAKSLQSPVLSWMKNQGWISRPKRSPQPIADAVTVFTDAGKRSRTAAVTWKDEQGWQHQILQAQKEDSLQTLKLFAVVWAFVKWKDVPLNVVSDSLYVVGIANRIEDSSLREVRNGRLIQLLISLRLAIAQRSEPYAVIHIRSHQWEQGLGEGNARADRLVAATITEAPLSPFCRAREAHSIFHQNAKGLARAYNLSNADAQAIVKACPICSHHNLGIGLGCGVNPRGLKANEVWQMDVTHVAALGRLKYLHVTIDTYSHMIWATAQPGEKARDVRRHLTSCFAVLGVPSTIKTDNGPAYNSRPLKQFMQLWNINHVTGIPHSSTGQAIVERANGTVKRYLEKFRDIKDIKERIGKALFVLNHLCVFGDSTEPPIVRHHAGAETFKPPRMKVLYRDMKTGQWLGPAEVIYLGRGYVCVSSPTGTIWVPSRCIKPAVENKK</sequence>
<comment type="similarity">
    <text evidence="1">Belongs to the beta type-B retroviral polymerase family. HERV class-II K(HML-2) pol subfamily.</text>
</comment>
<dbReference type="SUPFAM" id="SSF53098">
    <property type="entry name" value="Ribonuclease H-like"/>
    <property type="match status" value="1"/>
</dbReference>
<dbReference type="SUPFAM" id="SSF56672">
    <property type="entry name" value="DNA/RNA polymerases"/>
    <property type="match status" value="1"/>
</dbReference>
<evidence type="ECO:0000256" key="11">
    <source>
        <dbReference type="PROSITE-ProRule" id="PRU00450"/>
    </source>
</evidence>
<evidence type="ECO:0000313" key="19">
    <source>
        <dbReference type="Proteomes" id="UP000694549"/>
    </source>
</evidence>
<dbReference type="SUPFAM" id="SSF46919">
    <property type="entry name" value="N-terminal Zn binding domain of HIV integrase"/>
    <property type="match status" value="1"/>
</dbReference>
<dbReference type="GO" id="GO:0003677">
    <property type="term" value="F:DNA binding"/>
    <property type="evidence" value="ECO:0007669"/>
    <property type="project" value="UniProtKB-KW"/>
</dbReference>
<dbReference type="InterPro" id="IPR001584">
    <property type="entry name" value="Integrase_cat-core"/>
</dbReference>
<dbReference type="GO" id="GO:0008270">
    <property type="term" value="F:zinc ion binding"/>
    <property type="evidence" value="ECO:0007669"/>
    <property type="project" value="UniProtKB-KW"/>
</dbReference>
<dbReference type="InterPro" id="IPR043502">
    <property type="entry name" value="DNA/RNA_pol_sf"/>
</dbReference>
<dbReference type="PANTHER" id="PTHR41694">
    <property type="entry name" value="ENDOGENOUS RETROVIRUS GROUP K MEMBER POL PROTEIN"/>
    <property type="match status" value="1"/>
</dbReference>
<dbReference type="Ensembl" id="ENSAZOT00000008589.1">
    <property type="protein sequence ID" value="ENSAZOP00000008056.1"/>
    <property type="gene ID" value="ENSAZOG00000005139.1"/>
</dbReference>
<dbReference type="Gene3D" id="3.30.420.10">
    <property type="entry name" value="Ribonuclease H-like superfamily/Ribonuclease H"/>
    <property type="match status" value="2"/>
</dbReference>
<dbReference type="Pfam" id="PF00075">
    <property type="entry name" value="RNase_H"/>
    <property type="match status" value="1"/>
</dbReference>
<dbReference type="GO" id="GO:0004523">
    <property type="term" value="F:RNA-DNA hybrid ribonuclease activity"/>
    <property type="evidence" value="ECO:0007669"/>
    <property type="project" value="InterPro"/>
</dbReference>
<organism evidence="18 19">
    <name type="scientific">Anas zonorhyncha</name>
    <name type="common">Eastern spot-billed duck</name>
    <dbReference type="NCBI Taxonomy" id="75864"/>
    <lineage>
        <taxon>Eukaryota</taxon>
        <taxon>Metazoa</taxon>
        <taxon>Chordata</taxon>
        <taxon>Craniata</taxon>
        <taxon>Vertebrata</taxon>
        <taxon>Euteleostomi</taxon>
        <taxon>Archelosauria</taxon>
        <taxon>Archosauria</taxon>
        <taxon>Dinosauria</taxon>
        <taxon>Saurischia</taxon>
        <taxon>Theropoda</taxon>
        <taxon>Coelurosauria</taxon>
        <taxon>Aves</taxon>
        <taxon>Neognathae</taxon>
        <taxon>Galloanserae</taxon>
        <taxon>Anseriformes</taxon>
        <taxon>Anatidae</taxon>
        <taxon>Anatinae</taxon>
        <taxon>Anas</taxon>
    </lineage>
</organism>
<evidence type="ECO:0000256" key="10">
    <source>
        <dbReference type="ARBA" id="ARBA00023125"/>
    </source>
</evidence>
<feature type="domain" description="RNase H type-1" evidence="15">
    <location>
        <begin position="452"/>
        <end position="589"/>
    </location>
</feature>
<dbReference type="InterPro" id="IPR012337">
    <property type="entry name" value="RNaseH-like_sf"/>
</dbReference>
<dbReference type="Gene3D" id="3.30.70.270">
    <property type="match status" value="2"/>
</dbReference>
<evidence type="ECO:0000256" key="5">
    <source>
        <dbReference type="ARBA" id="ARBA00022723"/>
    </source>
</evidence>
<dbReference type="Pfam" id="PF06817">
    <property type="entry name" value="RVT_thumb"/>
    <property type="match status" value="1"/>
</dbReference>
<dbReference type="PROSITE" id="PS50876">
    <property type="entry name" value="ZF_INTEGRASE"/>
    <property type="match status" value="1"/>
</dbReference>
<dbReference type="Gene3D" id="2.30.30.10">
    <property type="entry name" value="Integrase, C-terminal domain superfamily, retroviral"/>
    <property type="match status" value="1"/>
</dbReference>
<evidence type="ECO:0000259" key="14">
    <source>
        <dbReference type="PROSITE" id="PS50878"/>
    </source>
</evidence>
<keyword evidence="19" id="KW-1185">Reference proteome</keyword>
<evidence type="ECO:0000313" key="18">
    <source>
        <dbReference type="Ensembl" id="ENSAZOP00000008056.1"/>
    </source>
</evidence>
<keyword evidence="5" id="KW-0479">Metal-binding</keyword>
<feature type="domain" description="Integrase catalytic" evidence="16">
    <location>
        <begin position="645"/>
        <end position="805"/>
    </location>
</feature>
<evidence type="ECO:0000256" key="7">
    <source>
        <dbReference type="ARBA" id="ARBA00022801"/>
    </source>
</evidence>
<dbReference type="Pfam" id="PF00552">
    <property type="entry name" value="IN_DBD_C"/>
    <property type="match status" value="1"/>
</dbReference>
<dbReference type="Proteomes" id="UP000694549">
    <property type="component" value="Unplaced"/>
</dbReference>
<dbReference type="Pfam" id="PF00665">
    <property type="entry name" value="rve"/>
    <property type="match status" value="1"/>
</dbReference>
<evidence type="ECO:0000256" key="6">
    <source>
        <dbReference type="ARBA" id="ARBA00022759"/>
    </source>
</evidence>
<keyword evidence="2" id="KW-0808">Transferase</keyword>
<feature type="domain" description="Integrase-type" evidence="17">
    <location>
        <begin position="813"/>
        <end position="860"/>
    </location>
</feature>
<feature type="domain" description="Reverse transcriptase" evidence="14">
    <location>
        <begin position="42"/>
        <end position="229"/>
    </location>
</feature>
<evidence type="ECO:0000256" key="9">
    <source>
        <dbReference type="ARBA" id="ARBA00022918"/>
    </source>
</evidence>
<dbReference type="InterPro" id="IPR017856">
    <property type="entry name" value="Integrase-like_N"/>
</dbReference>
<dbReference type="GO" id="GO:0015074">
    <property type="term" value="P:DNA integration"/>
    <property type="evidence" value="ECO:0007669"/>
    <property type="project" value="UniProtKB-KW"/>
</dbReference>
<dbReference type="PROSITE" id="PS50879">
    <property type="entry name" value="RNASE_H_1"/>
    <property type="match status" value="1"/>
</dbReference>
<keyword evidence="3" id="KW-0548">Nucleotidyltransferase</keyword>
<dbReference type="PROSITE" id="PS50878">
    <property type="entry name" value="RT_POL"/>
    <property type="match status" value="1"/>
</dbReference>
<accession>A0A8B9ZQ89</accession>
<evidence type="ECO:0000259" key="17">
    <source>
        <dbReference type="PROSITE" id="PS51027"/>
    </source>
</evidence>
<keyword evidence="10" id="KW-0238">DNA-binding</keyword>